<reference evidence="1" key="1">
    <citation type="submission" date="2018-11" db="EMBL/GenBank/DDBJ databases">
        <authorList>
            <consortium name="Pathogen Informatics"/>
        </authorList>
    </citation>
    <scope>NUCLEOTIDE SEQUENCE</scope>
</reference>
<dbReference type="AlphaFoldDB" id="A0A448XLE5"/>
<dbReference type="Proteomes" id="UP000784294">
    <property type="component" value="Unassembled WGS sequence"/>
</dbReference>
<comment type="caution">
    <text evidence="1">The sequence shown here is derived from an EMBL/GenBank/DDBJ whole genome shotgun (WGS) entry which is preliminary data.</text>
</comment>
<gene>
    <name evidence="1" type="ORF">PXEA_LOCUS32845</name>
</gene>
<keyword evidence="2" id="KW-1185">Reference proteome</keyword>
<dbReference type="EMBL" id="CAAALY010261188">
    <property type="protein sequence ID" value="VEL39405.1"/>
    <property type="molecule type" value="Genomic_DNA"/>
</dbReference>
<sequence>MVLRIAILTDDAGEMFGNVPCPRFDFGNDHACNGLRTRSYLARLDLQKARVDARKKLRSHQTAEAKPDFSIRGNATSRQLLRLQRGPSSQVSTSGELSDVNVNINTDFESRENTGALFVSEKQESRENDFALKATLLDGSSLPPSNYSVSRLVAFDLKIMNLCFLQRIFKSALCLRKMTWKHHIHSELIDHGEQGHLSPGLVLPSPGSTNLGEVTPSCSSEVFSKIEYRAGFDYEKFKSSIGPATSDAVPFNTRNSKNNMVNEATESDIADITLKHAKSSVIELQEADKALDDAFSQEEVEGLGDEDDVNFVENDRLAGYEDADSDCLDENADVAGWWSPEGLQMADSKAALVQATLQELTQTSFSSYDRFGLSRPNDSLTAPVSGHLSLPFSL</sequence>
<proteinExistence type="predicted"/>
<evidence type="ECO:0000313" key="2">
    <source>
        <dbReference type="Proteomes" id="UP000784294"/>
    </source>
</evidence>
<protein>
    <submittedName>
        <fullName evidence="1">Uncharacterized protein</fullName>
    </submittedName>
</protein>
<evidence type="ECO:0000313" key="1">
    <source>
        <dbReference type="EMBL" id="VEL39405.1"/>
    </source>
</evidence>
<organism evidence="1 2">
    <name type="scientific">Protopolystoma xenopodis</name>
    <dbReference type="NCBI Taxonomy" id="117903"/>
    <lineage>
        <taxon>Eukaryota</taxon>
        <taxon>Metazoa</taxon>
        <taxon>Spiralia</taxon>
        <taxon>Lophotrochozoa</taxon>
        <taxon>Platyhelminthes</taxon>
        <taxon>Monogenea</taxon>
        <taxon>Polyopisthocotylea</taxon>
        <taxon>Polystomatidea</taxon>
        <taxon>Polystomatidae</taxon>
        <taxon>Protopolystoma</taxon>
    </lineage>
</organism>
<accession>A0A448XLE5</accession>
<name>A0A448XLE5_9PLAT</name>